<dbReference type="PANTHER" id="PTHR46268:SF22">
    <property type="entry name" value="SENSOR PROTEIN KDPD-RELATED"/>
    <property type="match status" value="1"/>
</dbReference>
<dbReference type="AlphaFoldDB" id="A0A1N6ZRA0"/>
<evidence type="ECO:0000259" key="2">
    <source>
        <dbReference type="Pfam" id="PF00582"/>
    </source>
</evidence>
<dbReference type="OrthoDB" id="9792500at2"/>
<dbReference type="InterPro" id="IPR014729">
    <property type="entry name" value="Rossmann-like_a/b/a_fold"/>
</dbReference>
<dbReference type="Gene3D" id="3.40.50.620">
    <property type="entry name" value="HUPs"/>
    <property type="match status" value="1"/>
</dbReference>
<accession>A0A1N6ZRA0</accession>
<dbReference type="InterPro" id="IPR006016">
    <property type="entry name" value="UspA"/>
</dbReference>
<evidence type="ECO:0000256" key="1">
    <source>
        <dbReference type="ARBA" id="ARBA00008791"/>
    </source>
</evidence>
<dbReference type="PANTHER" id="PTHR46268">
    <property type="entry name" value="STRESS RESPONSE PROTEIN NHAX"/>
    <property type="match status" value="1"/>
</dbReference>
<comment type="similarity">
    <text evidence="1">Belongs to the universal stress protein A family.</text>
</comment>
<dbReference type="RefSeq" id="WP_076501027.1">
    <property type="nucleotide sequence ID" value="NZ_FTNN01000014.1"/>
</dbReference>
<protein>
    <submittedName>
        <fullName evidence="3">Universal stress protein MSMEG_3950</fullName>
    </submittedName>
</protein>
<dbReference type="CDD" id="cd00293">
    <property type="entry name" value="USP-like"/>
    <property type="match status" value="1"/>
</dbReference>
<dbReference type="EMBL" id="UGYV01000001">
    <property type="protein sequence ID" value="SUI80160.1"/>
    <property type="molecule type" value="Genomic_DNA"/>
</dbReference>
<dbReference type="PRINTS" id="PR01438">
    <property type="entry name" value="UNVRSLSTRESS"/>
</dbReference>
<dbReference type="Pfam" id="PF00582">
    <property type="entry name" value="Usp"/>
    <property type="match status" value="1"/>
</dbReference>
<organism evidence="3 4">
    <name type="scientific">Shewanella morhuae</name>
    <dbReference type="NCBI Taxonomy" id="365591"/>
    <lineage>
        <taxon>Bacteria</taxon>
        <taxon>Pseudomonadati</taxon>
        <taxon>Pseudomonadota</taxon>
        <taxon>Gammaproteobacteria</taxon>
        <taxon>Alteromonadales</taxon>
        <taxon>Shewanellaceae</taxon>
        <taxon>Shewanella</taxon>
    </lineage>
</organism>
<dbReference type="Proteomes" id="UP000255061">
    <property type="component" value="Unassembled WGS sequence"/>
</dbReference>
<proteinExistence type="inferred from homology"/>
<dbReference type="InterPro" id="IPR006015">
    <property type="entry name" value="Universal_stress_UspA"/>
</dbReference>
<accession>A0A380AFK2</accession>
<dbReference type="STRING" id="365591.SAMN05421840_11481"/>
<sequence>MRTGQILWPTDFSETAAHALSYAIEMANLYHVGLKILHVVEQPIGDENFMILSITPEELIKSMEQAAATKMQALLEKLHTDLPVTTLIRRGDPVNEILDEANSKDTGMVVIASHGRTGISHFLHTNVAEAVANGAACPVLVVK</sequence>
<gene>
    <name evidence="3" type="ORF">NCTC10736_02278</name>
</gene>
<dbReference type="SUPFAM" id="SSF52402">
    <property type="entry name" value="Adenine nucleotide alpha hydrolases-like"/>
    <property type="match status" value="1"/>
</dbReference>
<evidence type="ECO:0000313" key="4">
    <source>
        <dbReference type="Proteomes" id="UP000255061"/>
    </source>
</evidence>
<name>A0A1N6ZRA0_9GAMM</name>
<feature type="domain" description="UspA" evidence="2">
    <location>
        <begin position="5"/>
        <end position="143"/>
    </location>
</feature>
<reference evidence="3 4" key="1">
    <citation type="submission" date="2018-06" db="EMBL/GenBank/DDBJ databases">
        <authorList>
            <consortium name="Pathogen Informatics"/>
            <person name="Doyle S."/>
        </authorList>
    </citation>
    <scope>NUCLEOTIDE SEQUENCE [LARGE SCALE GENOMIC DNA]</scope>
    <source>
        <strain evidence="3 4">NCTC10736</strain>
    </source>
</reference>
<evidence type="ECO:0000313" key="3">
    <source>
        <dbReference type="EMBL" id="SUI80160.1"/>
    </source>
</evidence>